<evidence type="ECO:0000259" key="6">
    <source>
        <dbReference type="PROSITE" id="PS50846"/>
    </source>
</evidence>
<keyword evidence="8" id="KW-1185">Reference proteome</keyword>
<dbReference type="InterPro" id="IPR039271">
    <property type="entry name" value="Kiwellin-like"/>
</dbReference>
<sequence>MAKEAKQTCKPSGKIKGKKPPPNKCNPDHDSDCCEEGKLYDIYKCSPPVSDHTNAILTLNGFGQGDDGGNPSECDNKYHNNTELIVALSTGRFNKKKRCHRYINIHGNGMSVKAKVVDECDSTMGCDEDHDYQSPCDNNIVDASQAVWDALGVPQDQQELLHSRVPSFVLSPDQARAMSQTVILKVPMSCEGCAGVVKAALETMEGVESLDINMAEQKVTVKGKVKPDDVLQIVMSKRKRATLWEAEAPTPAQEDVEAPTPAQEDVEAPTPAQEDVEAPTPAHEDVEAPTPAHEDVEAEAEAKPADNAADA</sequence>
<organism evidence="7 8">
    <name type="scientific">Corchorus capsularis</name>
    <name type="common">Jute</name>
    <dbReference type="NCBI Taxonomy" id="210143"/>
    <lineage>
        <taxon>Eukaryota</taxon>
        <taxon>Viridiplantae</taxon>
        <taxon>Streptophyta</taxon>
        <taxon>Embryophyta</taxon>
        <taxon>Tracheophyta</taxon>
        <taxon>Spermatophyta</taxon>
        <taxon>Magnoliopsida</taxon>
        <taxon>eudicotyledons</taxon>
        <taxon>Gunneridae</taxon>
        <taxon>Pentapetalae</taxon>
        <taxon>rosids</taxon>
        <taxon>malvids</taxon>
        <taxon>Malvales</taxon>
        <taxon>Malvaceae</taxon>
        <taxon>Grewioideae</taxon>
        <taxon>Apeibeae</taxon>
        <taxon>Corchorus</taxon>
    </lineage>
</organism>
<dbReference type="CDD" id="cd22270">
    <property type="entry name" value="DPBB_kiwellin-like"/>
    <property type="match status" value="1"/>
</dbReference>
<dbReference type="Pfam" id="PF24300">
    <property type="entry name" value="KWL1"/>
    <property type="match status" value="1"/>
</dbReference>
<dbReference type="SUPFAM" id="SSF55008">
    <property type="entry name" value="HMA, heavy metal-associated domain"/>
    <property type="match status" value="1"/>
</dbReference>
<protein>
    <recommendedName>
        <fullName evidence="6">HMA domain-containing protein</fullName>
    </recommendedName>
</protein>
<comment type="subcellular location">
    <subcellularLocation>
        <location evidence="1">Secreted</location>
    </subcellularLocation>
</comment>
<keyword evidence="3" id="KW-0964">Secreted</keyword>
<comment type="caution">
    <text evidence="7">The sequence shown here is derived from an EMBL/GenBank/DDBJ whole genome shotgun (WGS) entry which is preliminary data.</text>
</comment>
<accession>A0A1R3GXM3</accession>
<evidence type="ECO:0000256" key="5">
    <source>
        <dbReference type="SAM" id="MobiDB-lite"/>
    </source>
</evidence>
<dbReference type="Pfam" id="PF00403">
    <property type="entry name" value="HMA"/>
    <property type="match status" value="1"/>
</dbReference>
<proteinExistence type="inferred from homology"/>
<evidence type="ECO:0000256" key="1">
    <source>
        <dbReference type="ARBA" id="ARBA00004613"/>
    </source>
</evidence>
<dbReference type="SUPFAM" id="SSF50685">
    <property type="entry name" value="Barwin-like endoglucanases"/>
    <property type="match status" value="1"/>
</dbReference>
<feature type="region of interest" description="Disordered" evidence="5">
    <location>
        <begin position="1"/>
        <end position="29"/>
    </location>
</feature>
<dbReference type="InterPro" id="IPR036908">
    <property type="entry name" value="RlpA-like_sf"/>
</dbReference>
<dbReference type="STRING" id="210143.A0A1R3GXM3"/>
<feature type="compositionally biased region" description="Basic and acidic residues" evidence="5">
    <location>
        <begin position="282"/>
        <end position="304"/>
    </location>
</feature>
<dbReference type="EMBL" id="AWWV01013113">
    <property type="protein sequence ID" value="OMO62878.1"/>
    <property type="molecule type" value="Genomic_DNA"/>
</dbReference>
<dbReference type="PROSITE" id="PS50846">
    <property type="entry name" value="HMA_2"/>
    <property type="match status" value="1"/>
</dbReference>
<dbReference type="Gene3D" id="2.40.40.10">
    <property type="entry name" value="RlpA-like domain"/>
    <property type="match status" value="1"/>
</dbReference>
<evidence type="ECO:0000256" key="2">
    <source>
        <dbReference type="ARBA" id="ARBA00005592"/>
    </source>
</evidence>
<keyword evidence="4" id="KW-0732">Signal</keyword>
<dbReference type="InterPro" id="IPR036163">
    <property type="entry name" value="HMA_dom_sf"/>
</dbReference>
<evidence type="ECO:0000313" key="8">
    <source>
        <dbReference type="Proteomes" id="UP000188268"/>
    </source>
</evidence>
<dbReference type="PANTHER" id="PTHR33191">
    <property type="entry name" value="RIPENING-RELATED PROTEIN 2-RELATED"/>
    <property type="match status" value="1"/>
</dbReference>
<evidence type="ECO:0000256" key="4">
    <source>
        <dbReference type="ARBA" id="ARBA00022729"/>
    </source>
</evidence>
<feature type="region of interest" description="Disordered" evidence="5">
    <location>
        <begin position="244"/>
        <end position="311"/>
    </location>
</feature>
<evidence type="ECO:0000313" key="7">
    <source>
        <dbReference type="EMBL" id="OMO62878.1"/>
    </source>
</evidence>
<dbReference type="CDD" id="cd00371">
    <property type="entry name" value="HMA"/>
    <property type="match status" value="1"/>
</dbReference>
<dbReference type="PANTHER" id="PTHR33191:SF92">
    <property type="entry name" value="RIPENING-RELATED PROTEIN 1"/>
    <property type="match status" value="1"/>
</dbReference>
<dbReference type="GO" id="GO:0046872">
    <property type="term" value="F:metal ion binding"/>
    <property type="evidence" value="ECO:0007669"/>
    <property type="project" value="InterPro"/>
</dbReference>
<dbReference type="Gene3D" id="3.30.70.100">
    <property type="match status" value="1"/>
</dbReference>
<comment type="similarity">
    <text evidence="2">Belongs to the kiwellin family.</text>
</comment>
<reference evidence="7 8" key="1">
    <citation type="submission" date="2013-09" db="EMBL/GenBank/DDBJ databases">
        <title>Corchorus capsularis genome sequencing.</title>
        <authorList>
            <person name="Alam M."/>
            <person name="Haque M.S."/>
            <person name="Islam M.S."/>
            <person name="Emdad E.M."/>
            <person name="Islam M.M."/>
            <person name="Ahmed B."/>
            <person name="Halim A."/>
            <person name="Hossen Q.M.M."/>
            <person name="Hossain M.Z."/>
            <person name="Ahmed R."/>
            <person name="Khan M.M."/>
            <person name="Islam R."/>
            <person name="Rashid M.M."/>
            <person name="Khan S.A."/>
            <person name="Rahman M.S."/>
            <person name="Alam M."/>
        </authorList>
    </citation>
    <scope>NUCLEOTIDE SEQUENCE [LARGE SCALE GENOMIC DNA]</scope>
    <source>
        <strain evidence="8">cv. CVL-1</strain>
        <tissue evidence="7">Whole seedling</tissue>
    </source>
</reference>
<name>A0A1R3GXM3_COCAP</name>
<dbReference type="GO" id="GO:0005576">
    <property type="term" value="C:extracellular region"/>
    <property type="evidence" value="ECO:0007669"/>
    <property type="project" value="UniProtKB-SubCell"/>
</dbReference>
<dbReference type="Gramene" id="OMO62878">
    <property type="protein sequence ID" value="OMO62878"/>
    <property type="gene ID" value="CCACVL1_22597"/>
</dbReference>
<feature type="domain" description="HMA" evidence="6">
    <location>
        <begin position="179"/>
        <end position="242"/>
    </location>
</feature>
<dbReference type="AlphaFoldDB" id="A0A1R3GXM3"/>
<dbReference type="OrthoDB" id="406505at2759"/>
<dbReference type="Proteomes" id="UP000188268">
    <property type="component" value="Unassembled WGS sequence"/>
</dbReference>
<dbReference type="InterPro" id="IPR006121">
    <property type="entry name" value="HMA_dom"/>
</dbReference>
<gene>
    <name evidence="7" type="ORF">CCACVL1_22597</name>
</gene>
<evidence type="ECO:0000256" key="3">
    <source>
        <dbReference type="ARBA" id="ARBA00022525"/>
    </source>
</evidence>